<dbReference type="Pfam" id="PF00431">
    <property type="entry name" value="CUB"/>
    <property type="match status" value="1"/>
</dbReference>
<dbReference type="CDD" id="cd00041">
    <property type="entry name" value="CUB"/>
    <property type="match status" value="1"/>
</dbReference>
<protein>
    <submittedName>
        <fullName evidence="5">CUB domain-containing protein</fullName>
    </submittedName>
</protein>
<keyword evidence="4" id="KW-1185">Reference proteome</keyword>
<organism evidence="4 5">
    <name type="scientific">Macrostomum lignano</name>
    <dbReference type="NCBI Taxonomy" id="282301"/>
    <lineage>
        <taxon>Eukaryota</taxon>
        <taxon>Metazoa</taxon>
        <taxon>Spiralia</taxon>
        <taxon>Lophotrochozoa</taxon>
        <taxon>Platyhelminthes</taxon>
        <taxon>Rhabditophora</taxon>
        <taxon>Macrostomorpha</taxon>
        <taxon>Macrostomida</taxon>
        <taxon>Macrostomidae</taxon>
        <taxon>Macrostomum</taxon>
    </lineage>
</organism>
<keyword evidence="1" id="KW-1015">Disulfide bond</keyword>
<sequence>MEIGPNENSTPSFWPQRVAGRREEGGASLAGLTNPSRAGFRRIRQDAGIAARFVKARTFTRRGTDALRLELALTGCLLCSHGSDLLKAGWLPPVQRAEPTVSCGKQTQSRRKPDTEAEALGKRDLDLIPRPQPASLVHGFCRPQCERGDGAKTAAAAAAAAVATRRTGSSRQSRWSEATSRNSLLNQTAAEPLSLSTQQLRCLTVREWPSSSASTWTQAAQADGRCAAAPQLFSASVDPGRSRNALGGSADWITMPLAAAANALALPLTALLLRLAVLLNLLLWQPPQALYFLLPLSLPDLLPQQPEACANFTGGAGFQSGFFTFTTPNYPARYPARSDCIKLIRAEYPHQVVKLDFRDEFFIEDNSQCATRGHTATHRRFPASCAVEFAAGAGRARRPPLVFKLVSTGRLPVARFRFRRTISIEHADEGCVQL</sequence>
<dbReference type="InterPro" id="IPR035914">
    <property type="entry name" value="Sperma_CUB_dom_sf"/>
</dbReference>
<feature type="domain" description="CUB" evidence="3">
    <location>
        <begin position="309"/>
        <end position="369"/>
    </location>
</feature>
<evidence type="ECO:0000313" key="4">
    <source>
        <dbReference type="Proteomes" id="UP000095280"/>
    </source>
</evidence>
<dbReference type="PROSITE" id="PS01180">
    <property type="entry name" value="CUB"/>
    <property type="match status" value="1"/>
</dbReference>
<dbReference type="WBParaSite" id="maker-unitig_22487-snap-gene-0.2-mRNA-1">
    <property type="protein sequence ID" value="maker-unitig_22487-snap-gene-0.2-mRNA-1"/>
    <property type="gene ID" value="maker-unitig_22487-snap-gene-0.2"/>
</dbReference>
<reference evidence="5" key="1">
    <citation type="submission" date="2016-11" db="UniProtKB">
        <authorList>
            <consortium name="WormBaseParasite"/>
        </authorList>
    </citation>
    <scope>IDENTIFICATION</scope>
</reference>
<dbReference type="AlphaFoldDB" id="A0A1I8F6H3"/>
<dbReference type="Proteomes" id="UP000095280">
    <property type="component" value="Unplaced"/>
</dbReference>
<accession>A0A1I8F6H3</accession>
<dbReference type="Gene3D" id="2.60.120.290">
    <property type="entry name" value="Spermadhesin, CUB domain"/>
    <property type="match status" value="1"/>
</dbReference>
<evidence type="ECO:0000313" key="5">
    <source>
        <dbReference type="WBParaSite" id="maker-unitig_22487-snap-gene-0.2-mRNA-1"/>
    </source>
</evidence>
<proteinExistence type="predicted"/>
<evidence type="ECO:0000259" key="3">
    <source>
        <dbReference type="PROSITE" id="PS01180"/>
    </source>
</evidence>
<dbReference type="SUPFAM" id="SSF49854">
    <property type="entry name" value="Spermadhesin, CUB domain"/>
    <property type="match status" value="1"/>
</dbReference>
<dbReference type="InterPro" id="IPR000859">
    <property type="entry name" value="CUB_dom"/>
</dbReference>
<evidence type="ECO:0000256" key="2">
    <source>
        <dbReference type="PROSITE-ProRule" id="PRU00059"/>
    </source>
</evidence>
<evidence type="ECO:0000256" key="1">
    <source>
        <dbReference type="ARBA" id="ARBA00023157"/>
    </source>
</evidence>
<name>A0A1I8F6H3_9PLAT</name>
<comment type="caution">
    <text evidence="2">Lacks conserved residue(s) required for the propagation of feature annotation.</text>
</comment>